<proteinExistence type="predicted"/>
<dbReference type="InterPro" id="IPR023614">
    <property type="entry name" value="Porin_dom_sf"/>
</dbReference>
<name>A0A385ECF6_9CAUD</name>
<protein>
    <submittedName>
        <fullName evidence="1">Putative exported protein</fullName>
    </submittedName>
</protein>
<dbReference type="SUPFAM" id="SSF56935">
    <property type="entry name" value="Porins"/>
    <property type="match status" value="1"/>
</dbReference>
<evidence type="ECO:0000313" key="2">
    <source>
        <dbReference type="Proteomes" id="UP000259421"/>
    </source>
</evidence>
<dbReference type="Gene3D" id="2.40.160.10">
    <property type="entry name" value="Porin"/>
    <property type="match status" value="1"/>
</dbReference>
<keyword evidence="2" id="KW-1185">Reference proteome</keyword>
<evidence type="ECO:0000313" key="1">
    <source>
        <dbReference type="EMBL" id="AXQ69366.1"/>
    </source>
</evidence>
<accession>A0A385ECF6</accession>
<dbReference type="Proteomes" id="UP000259421">
    <property type="component" value="Segment"/>
</dbReference>
<reference evidence="1 2" key="2">
    <citation type="submission" date="2018-09" db="EMBL/GenBank/DDBJ databases">
        <title>Giant CbK-like Caulobacter bacteriophages have genetically divergent genomes.</title>
        <authorList>
            <person name="Wilson K."/>
            <person name="Ely B."/>
        </authorList>
    </citation>
    <scope>NUCLEOTIDE SEQUENCE [LARGE SCALE GENOMIC DNA]</scope>
</reference>
<sequence length="229" mass="24902">MIHSTLLRVCALAVLASAFVSTAQAADLAGSVSLTSAYISRGTDQNVLNGAAVQGFVTYTRGPFYVSAFASSMNYGEGTTKELDFFGGVRKSVGPWTVDLGFANINYPDNHTPLNFVEYDLKVDRAIGKGNVGVWLGYTDAYFNTYGQGVWTEAHASYPITSTVTISGAVANQDLPNNFDYRTWNVGATKSFAHGVSADLRYSDTDRHDLDPRWHTYSARTSLTLTKSF</sequence>
<reference evidence="2" key="1">
    <citation type="submission" date="2018-07" db="EMBL/GenBank/DDBJ databases">
        <title>Giant CbK-like Caulobacter bacteriophages have genetically divergent genomes.</title>
        <authorList>
            <person name="Wilson K.M."/>
            <person name="Ely B."/>
        </authorList>
    </citation>
    <scope>NUCLEOTIDE SEQUENCE [LARGE SCALE GENOMIC DNA]</scope>
</reference>
<dbReference type="NCBIfam" id="TIGR02001">
    <property type="entry name" value="gcw_chp"/>
    <property type="match status" value="1"/>
</dbReference>
<gene>
    <name evidence="1" type="ORF">CcrBL9_gp342</name>
</gene>
<dbReference type="InterPro" id="IPR010239">
    <property type="entry name" value="CHP02001"/>
</dbReference>
<dbReference type="Pfam" id="PF09694">
    <property type="entry name" value="Gcw_chp"/>
    <property type="match status" value="1"/>
</dbReference>
<dbReference type="EMBL" id="MH588546">
    <property type="protein sequence ID" value="AXQ69366.1"/>
    <property type="molecule type" value="Genomic_DNA"/>
</dbReference>
<organism evidence="1 2">
    <name type="scientific">Caulobacter phage CcrBL9</name>
    <dbReference type="NCBI Taxonomy" id="2283270"/>
    <lineage>
        <taxon>Viruses</taxon>
        <taxon>Duplodnaviria</taxon>
        <taxon>Heunggongvirae</taxon>
        <taxon>Uroviricota</taxon>
        <taxon>Caudoviricetes</taxon>
        <taxon>Jeanschmidtviridae</taxon>
        <taxon>Bertelyvirus</taxon>
        <taxon>Bertelyvirus BL9</taxon>
    </lineage>
</organism>